<dbReference type="NCBIfam" id="TIGR03710">
    <property type="entry name" value="OAFO_sf"/>
    <property type="match status" value="1"/>
</dbReference>
<evidence type="ECO:0000256" key="1">
    <source>
        <dbReference type="ARBA" id="ARBA00023002"/>
    </source>
</evidence>
<dbReference type="Gene3D" id="3.40.920.10">
    <property type="entry name" value="Pyruvate-ferredoxin oxidoreductase, PFOR, domain III"/>
    <property type="match status" value="1"/>
</dbReference>
<dbReference type="InterPro" id="IPR033412">
    <property type="entry name" value="PFOR_II"/>
</dbReference>
<sequence length="589" mass="64480">MTRELTWKVGGAQGEGIDSTGEIFAMTLNRRGHYIFAYRHFMSLIKGGHTNFKVRVASDKVGYHGDGLDVLIAFDQKTIDYNWHELNENAVLIYDSSRIKSPSIPEDKPGVSLCPVPVTDMAKEVGSAIMKNMVACGVSAAVVGLKPDIFDTLIQDRFGKKGEKIVESNKSAIKAGYDYAMKQFGVLKSVPEATLEKDGGGHVFLSGNEAISMGALFAGCRFLAAYPITPATEILYWALAHWPKYGGKIVQAEDEIAACIMAIGANYAGTRAMTSTSGPGLSLMQEAIGLAGISETPLVIVDVMRGGPGTGLPTKTEQSDLNELMYGSHGEIPRIVLTPSTVEECFDFTIQAFNLAEKYQCPVIVASDLFLGMSKQSLSVDDIDLEHIEIDRGNILTDEQLAALEERAYQRYKITESGISPRTIPGQKNGMFTALSNEHSEGSPVEIEDPETRKRMMDKRMKKLKDFDFGERAYEYDGPEETDITLAGFGSTVSQMKEAQAILEREGLKVGRLTVKVVKPFPDEAVKRVLQGAGHIVVVENNATGQFADLLKQRVGFHDKISNCLKYDGDPFTVKEILDHCEQFKGVTV</sequence>
<dbReference type="SUPFAM" id="SSF52922">
    <property type="entry name" value="TK C-terminal domain-like"/>
    <property type="match status" value="1"/>
</dbReference>
<dbReference type="GO" id="GO:0016903">
    <property type="term" value="F:oxidoreductase activity, acting on the aldehyde or oxo group of donors"/>
    <property type="evidence" value="ECO:0007669"/>
    <property type="project" value="InterPro"/>
</dbReference>
<evidence type="ECO:0000259" key="3">
    <source>
        <dbReference type="Pfam" id="PF01855"/>
    </source>
</evidence>
<evidence type="ECO:0000259" key="4">
    <source>
        <dbReference type="Pfam" id="PF17147"/>
    </source>
</evidence>
<dbReference type="FunFam" id="3.40.50.970:FF:000022">
    <property type="entry name" value="2-oxoglutarate ferredoxin oxidoreductase alpha subunit"/>
    <property type="match status" value="1"/>
</dbReference>
<dbReference type="FunFam" id="3.40.920.10:FF:000003">
    <property type="entry name" value="Pyruvate ferredoxin oxidoreductase, alpha subunit"/>
    <property type="match status" value="1"/>
</dbReference>
<evidence type="ECO:0000313" key="5">
    <source>
        <dbReference type="EMBL" id="AQS55484.1"/>
    </source>
</evidence>
<dbReference type="Pfam" id="PF01855">
    <property type="entry name" value="POR_N"/>
    <property type="match status" value="1"/>
</dbReference>
<dbReference type="InterPro" id="IPR002869">
    <property type="entry name" value="Pyrv_flavodox_OxRed_cen"/>
</dbReference>
<keyword evidence="1" id="KW-0560">Oxidoreductase</keyword>
<dbReference type="AlphaFoldDB" id="A0A1U9K621"/>
<proteinExistence type="predicted"/>
<dbReference type="GO" id="GO:0006979">
    <property type="term" value="P:response to oxidative stress"/>
    <property type="evidence" value="ECO:0007669"/>
    <property type="project" value="TreeGrafter"/>
</dbReference>
<dbReference type="STRING" id="1471761.B0W44_06485"/>
<dbReference type="CDD" id="cd07034">
    <property type="entry name" value="TPP_PYR_PFOR_IOR-alpha_like"/>
    <property type="match status" value="1"/>
</dbReference>
<dbReference type="Gene3D" id="3.40.50.970">
    <property type="match status" value="1"/>
</dbReference>
<evidence type="ECO:0000259" key="2">
    <source>
        <dbReference type="Pfam" id="PF01558"/>
    </source>
</evidence>
<feature type="domain" description="Pyruvate/ketoisovalerate oxidoreductase catalytic" evidence="2">
    <location>
        <begin position="14"/>
        <end position="178"/>
    </location>
</feature>
<protein>
    <submittedName>
        <fullName evidence="5">2-oxoglutarate ferredoxin oxidoreductase subunit alpha</fullName>
    </submittedName>
</protein>
<dbReference type="InterPro" id="IPR019752">
    <property type="entry name" value="Pyrv/ketoisovalerate_OxRed_cat"/>
</dbReference>
<dbReference type="EMBL" id="CP019699">
    <property type="protein sequence ID" value="AQS55484.1"/>
    <property type="molecule type" value="Genomic_DNA"/>
</dbReference>
<dbReference type="SUPFAM" id="SSF53323">
    <property type="entry name" value="Pyruvate-ferredoxin oxidoreductase, PFOR, domain III"/>
    <property type="match status" value="1"/>
</dbReference>
<dbReference type="RefSeq" id="WP_077719344.1">
    <property type="nucleotide sequence ID" value="NZ_CP019699.1"/>
</dbReference>
<dbReference type="Proteomes" id="UP000188603">
    <property type="component" value="Chromosome"/>
</dbReference>
<name>A0A1U9K621_9BACL</name>
<accession>A0A1U9K621</accession>
<reference evidence="5 6" key="1">
    <citation type="journal article" date="2015" name="Int. J. Syst. Evol. Microbiol.">
        <title>Novibacillus thermophilus gen. nov., sp. nov., a Gram-staining-negative and moderately thermophilic member of the family Thermoactinomycetaceae.</title>
        <authorList>
            <person name="Yang G."/>
            <person name="Chen J."/>
            <person name="Zhou S."/>
        </authorList>
    </citation>
    <scope>NUCLEOTIDE SEQUENCE [LARGE SCALE GENOMIC DNA]</scope>
    <source>
        <strain evidence="5 6">SG-1</strain>
    </source>
</reference>
<keyword evidence="6" id="KW-1185">Reference proteome</keyword>
<dbReference type="KEGG" id="ntr:B0W44_06485"/>
<dbReference type="InterPro" id="IPR050722">
    <property type="entry name" value="Pyruvate:ferred/Flavod_OxRd"/>
</dbReference>
<dbReference type="PANTHER" id="PTHR32154">
    <property type="entry name" value="PYRUVATE-FLAVODOXIN OXIDOREDUCTASE-RELATED"/>
    <property type="match status" value="1"/>
</dbReference>
<gene>
    <name evidence="5" type="ORF">B0W44_06485</name>
</gene>
<dbReference type="Gene3D" id="3.40.50.920">
    <property type="match status" value="1"/>
</dbReference>
<dbReference type="InterPro" id="IPR002880">
    <property type="entry name" value="Pyrv_Fd/Flavodoxin_OxRdtase_N"/>
</dbReference>
<dbReference type="PANTHER" id="PTHR32154:SF20">
    <property type="entry name" value="2-OXOGLUTARATE OXIDOREDUCTASE SUBUNIT KORA"/>
    <property type="match status" value="1"/>
</dbReference>
<evidence type="ECO:0000313" key="6">
    <source>
        <dbReference type="Proteomes" id="UP000188603"/>
    </source>
</evidence>
<dbReference type="Pfam" id="PF17147">
    <property type="entry name" value="PFOR_II"/>
    <property type="match status" value="1"/>
</dbReference>
<feature type="domain" description="Pyruvate flavodoxin/ferredoxin oxidoreductase pyrimidine binding" evidence="3">
    <location>
        <begin position="214"/>
        <end position="457"/>
    </location>
</feature>
<dbReference type="OrthoDB" id="9794954at2"/>
<dbReference type="InterPro" id="IPR022367">
    <property type="entry name" value="2-oxoacid/accept_OxRdtase_asu"/>
</dbReference>
<dbReference type="InterPro" id="IPR009014">
    <property type="entry name" value="Transketo_C/PFOR_II"/>
</dbReference>
<feature type="domain" description="Pyruvate:ferredoxin oxidoreductase core" evidence="4">
    <location>
        <begin position="483"/>
        <end position="576"/>
    </location>
</feature>
<dbReference type="InterPro" id="IPR029061">
    <property type="entry name" value="THDP-binding"/>
</dbReference>
<dbReference type="Pfam" id="PF01558">
    <property type="entry name" value="POR"/>
    <property type="match status" value="1"/>
</dbReference>
<dbReference type="SUPFAM" id="SSF52518">
    <property type="entry name" value="Thiamin diphosphate-binding fold (THDP-binding)"/>
    <property type="match status" value="1"/>
</dbReference>
<organism evidence="5 6">
    <name type="scientific">Novibacillus thermophilus</name>
    <dbReference type="NCBI Taxonomy" id="1471761"/>
    <lineage>
        <taxon>Bacteria</taxon>
        <taxon>Bacillati</taxon>
        <taxon>Bacillota</taxon>
        <taxon>Bacilli</taxon>
        <taxon>Bacillales</taxon>
        <taxon>Thermoactinomycetaceae</taxon>
        <taxon>Novibacillus</taxon>
    </lineage>
</organism>